<evidence type="ECO:0000313" key="10">
    <source>
        <dbReference type="EMBL" id="MBB5844570.1"/>
    </source>
</evidence>
<feature type="transmembrane region" description="Helical" evidence="9">
    <location>
        <begin position="192"/>
        <end position="209"/>
    </location>
</feature>
<keyword evidence="5" id="KW-0029">Amino-acid transport</keyword>
<dbReference type="InterPro" id="IPR052157">
    <property type="entry name" value="BCAA_transport_permease"/>
</dbReference>
<evidence type="ECO:0000313" key="11">
    <source>
        <dbReference type="Proteomes" id="UP000536685"/>
    </source>
</evidence>
<comment type="similarity">
    <text evidence="8">Belongs to the binding-protein-dependent transport system permease family. LivHM subfamily.</text>
</comment>
<evidence type="ECO:0000256" key="9">
    <source>
        <dbReference type="SAM" id="Phobius"/>
    </source>
</evidence>
<dbReference type="Pfam" id="PF02653">
    <property type="entry name" value="BPD_transp_2"/>
    <property type="match status" value="1"/>
</dbReference>
<proteinExistence type="inferred from homology"/>
<feature type="transmembrane region" description="Helical" evidence="9">
    <location>
        <begin position="306"/>
        <end position="327"/>
    </location>
</feature>
<evidence type="ECO:0000256" key="3">
    <source>
        <dbReference type="ARBA" id="ARBA00022475"/>
    </source>
</evidence>
<comment type="subcellular location">
    <subcellularLocation>
        <location evidence="1">Cell membrane</location>
        <topology evidence="1">Multi-pass membrane protein</topology>
    </subcellularLocation>
</comment>
<evidence type="ECO:0000256" key="5">
    <source>
        <dbReference type="ARBA" id="ARBA00022970"/>
    </source>
</evidence>
<keyword evidence="11" id="KW-1185">Reference proteome</keyword>
<feature type="transmembrane region" description="Helical" evidence="9">
    <location>
        <begin position="28"/>
        <end position="48"/>
    </location>
</feature>
<name>A0A841AKU9_9MICO</name>
<accession>A0A841AKU9</accession>
<dbReference type="EMBL" id="JACHMJ010000001">
    <property type="protein sequence ID" value="MBB5844570.1"/>
    <property type="molecule type" value="Genomic_DNA"/>
</dbReference>
<evidence type="ECO:0000256" key="1">
    <source>
        <dbReference type="ARBA" id="ARBA00004651"/>
    </source>
</evidence>
<dbReference type="AlphaFoldDB" id="A0A841AKU9"/>
<feature type="transmembrane region" description="Helical" evidence="9">
    <location>
        <begin position="238"/>
        <end position="258"/>
    </location>
</feature>
<organism evidence="10 11">
    <name type="scientific">Conyzicola lurida</name>
    <dbReference type="NCBI Taxonomy" id="1172621"/>
    <lineage>
        <taxon>Bacteria</taxon>
        <taxon>Bacillati</taxon>
        <taxon>Actinomycetota</taxon>
        <taxon>Actinomycetes</taxon>
        <taxon>Micrococcales</taxon>
        <taxon>Microbacteriaceae</taxon>
        <taxon>Conyzicola</taxon>
    </lineage>
</organism>
<dbReference type="GO" id="GO:0005886">
    <property type="term" value="C:plasma membrane"/>
    <property type="evidence" value="ECO:0007669"/>
    <property type="project" value="UniProtKB-SubCell"/>
</dbReference>
<keyword evidence="6 9" id="KW-1133">Transmembrane helix</keyword>
<keyword evidence="7 9" id="KW-0472">Membrane</keyword>
<dbReference type="PANTHER" id="PTHR11795">
    <property type="entry name" value="BRANCHED-CHAIN AMINO ACID TRANSPORT SYSTEM PERMEASE PROTEIN LIVH"/>
    <property type="match status" value="1"/>
</dbReference>
<evidence type="ECO:0000256" key="2">
    <source>
        <dbReference type="ARBA" id="ARBA00022448"/>
    </source>
</evidence>
<dbReference type="RefSeq" id="WP_221420521.1">
    <property type="nucleotide sequence ID" value="NZ_JACHMJ010000001.1"/>
</dbReference>
<feature type="transmembrane region" description="Helical" evidence="9">
    <location>
        <begin position="79"/>
        <end position="101"/>
    </location>
</feature>
<protein>
    <submittedName>
        <fullName evidence="10">Branched-chain amino acid transport system permease protein</fullName>
    </submittedName>
</protein>
<evidence type="ECO:0000256" key="4">
    <source>
        <dbReference type="ARBA" id="ARBA00022692"/>
    </source>
</evidence>
<feature type="transmembrane region" description="Helical" evidence="9">
    <location>
        <begin position="54"/>
        <end position="72"/>
    </location>
</feature>
<feature type="transmembrane region" description="Helical" evidence="9">
    <location>
        <begin position="113"/>
        <end position="135"/>
    </location>
</feature>
<dbReference type="CDD" id="cd06582">
    <property type="entry name" value="TM_PBP1_LivH_like"/>
    <property type="match status" value="1"/>
</dbReference>
<keyword evidence="3" id="KW-1003">Cell membrane</keyword>
<evidence type="ECO:0000256" key="8">
    <source>
        <dbReference type="ARBA" id="ARBA00037998"/>
    </source>
</evidence>
<keyword evidence="2" id="KW-0813">Transport</keyword>
<comment type="caution">
    <text evidence="10">The sequence shown here is derived from an EMBL/GenBank/DDBJ whole genome shotgun (WGS) entry which is preliminary data.</text>
</comment>
<evidence type="ECO:0000256" key="6">
    <source>
        <dbReference type="ARBA" id="ARBA00022989"/>
    </source>
</evidence>
<dbReference type="GO" id="GO:0006865">
    <property type="term" value="P:amino acid transport"/>
    <property type="evidence" value="ECO:0007669"/>
    <property type="project" value="UniProtKB-KW"/>
</dbReference>
<feature type="transmembrane region" description="Helical" evidence="9">
    <location>
        <begin position="147"/>
        <end position="165"/>
    </location>
</feature>
<dbReference type="GO" id="GO:0022857">
    <property type="term" value="F:transmembrane transporter activity"/>
    <property type="evidence" value="ECO:0007669"/>
    <property type="project" value="InterPro"/>
</dbReference>
<keyword evidence="4 9" id="KW-0812">Transmembrane</keyword>
<dbReference type="PANTHER" id="PTHR11795:SF445">
    <property type="entry name" value="AMINO ACID ABC TRANSPORTER PERMEASE PROTEIN"/>
    <property type="match status" value="1"/>
</dbReference>
<gene>
    <name evidence="10" type="ORF">HD599_002893</name>
</gene>
<feature type="transmembrane region" description="Helical" evidence="9">
    <location>
        <begin position="270"/>
        <end position="299"/>
    </location>
</feature>
<evidence type="ECO:0000256" key="7">
    <source>
        <dbReference type="ARBA" id="ARBA00023136"/>
    </source>
</evidence>
<sequence length="337" mass="34752">MTTNTQPRAELEAPPVARRRIRLSREMTKTLVVTVVILTIVAVAAGIVSGSTTVLTQALVTGVLTGGIYSLIAMGLTLIYGVLHIINFANGAMVALSLYLTYEVVSIFGVHPYLALVITIPVMMGLGALVQAVLLNPVMRAPIHTQLLITIGLALAIENLLLLVFGPNPLSVQLPGNTGVPVLGATVELSRIYAFIGSLVLVAALWLLLKRTAIGTAIRAVAANPEGARLVGINIKGIYILTFAIGAAAAGAAGTLIAPFSTIQPTAGAIFNLTAFVVVVLGGMGNVPGALVGGLVVGLTEQLGALIFPGQSPLLAVFVVFLIVLFVKPKGVFGRAS</sequence>
<dbReference type="InterPro" id="IPR001851">
    <property type="entry name" value="ABC_transp_permease"/>
</dbReference>
<reference evidence="10 11" key="1">
    <citation type="submission" date="2020-08" db="EMBL/GenBank/DDBJ databases">
        <title>Sequencing the genomes of 1000 actinobacteria strains.</title>
        <authorList>
            <person name="Klenk H.-P."/>
        </authorList>
    </citation>
    <scope>NUCLEOTIDE SEQUENCE [LARGE SCALE GENOMIC DNA]</scope>
    <source>
        <strain evidence="10 11">DSM 105784</strain>
    </source>
</reference>
<dbReference type="Proteomes" id="UP000536685">
    <property type="component" value="Unassembled WGS sequence"/>
</dbReference>